<dbReference type="OrthoDB" id="4790878at2759"/>
<evidence type="ECO:0000313" key="1">
    <source>
        <dbReference type="EMBL" id="KAF2029962.1"/>
    </source>
</evidence>
<sequence>MPTTAPDRRRRNQAKAFLRRKRTPFRFIDLPAELRNRIYGYVLAARHGVAVIWRTGTAREHKKPELYDNAAGLEIQHNRVSFCVYPSKHHSVTRALLVFAG</sequence>
<name>A0A9P4HAP6_9PLEO</name>
<keyword evidence="2" id="KW-1185">Reference proteome</keyword>
<comment type="caution">
    <text evidence="1">The sequence shown here is derived from an EMBL/GenBank/DDBJ whole genome shotgun (WGS) entry which is preliminary data.</text>
</comment>
<proteinExistence type="predicted"/>
<dbReference type="EMBL" id="ML978195">
    <property type="protein sequence ID" value="KAF2029962.1"/>
    <property type="molecule type" value="Genomic_DNA"/>
</dbReference>
<feature type="non-terminal residue" evidence="1">
    <location>
        <position position="101"/>
    </location>
</feature>
<evidence type="ECO:0000313" key="2">
    <source>
        <dbReference type="Proteomes" id="UP000799777"/>
    </source>
</evidence>
<dbReference type="Proteomes" id="UP000799777">
    <property type="component" value="Unassembled WGS sequence"/>
</dbReference>
<gene>
    <name evidence="1" type="ORF">EK21DRAFT_35515</name>
</gene>
<protein>
    <submittedName>
        <fullName evidence="1">Uncharacterized protein</fullName>
    </submittedName>
</protein>
<reference evidence="1" key="1">
    <citation type="journal article" date="2020" name="Stud. Mycol.">
        <title>101 Dothideomycetes genomes: a test case for predicting lifestyles and emergence of pathogens.</title>
        <authorList>
            <person name="Haridas S."/>
            <person name="Albert R."/>
            <person name="Binder M."/>
            <person name="Bloem J."/>
            <person name="Labutti K."/>
            <person name="Salamov A."/>
            <person name="Andreopoulos B."/>
            <person name="Baker S."/>
            <person name="Barry K."/>
            <person name="Bills G."/>
            <person name="Bluhm B."/>
            <person name="Cannon C."/>
            <person name="Castanera R."/>
            <person name="Culley D."/>
            <person name="Daum C."/>
            <person name="Ezra D."/>
            <person name="Gonzalez J."/>
            <person name="Henrissat B."/>
            <person name="Kuo A."/>
            <person name="Liang C."/>
            <person name="Lipzen A."/>
            <person name="Lutzoni F."/>
            <person name="Magnuson J."/>
            <person name="Mondo S."/>
            <person name="Nolan M."/>
            <person name="Ohm R."/>
            <person name="Pangilinan J."/>
            <person name="Park H.-J."/>
            <person name="Ramirez L."/>
            <person name="Alfaro M."/>
            <person name="Sun H."/>
            <person name="Tritt A."/>
            <person name="Yoshinaga Y."/>
            <person name="Zwiers L.-H."/>
            <person name="Turgeon B."/>
            <person name="Goodwin S."/>
            <person name="Spatafora J."/>
            <person name="Crous P."/>
            <person name="Grigoriev I."/>
        </authorList>
    </citation>
    <scope>NUCLEOTIDE SEQUENCE</scope>
    <source>
        <strain evidence="1">CBS 110217</strain>
    </source>
</reference>
<dbReference type="AlphaFoldDB" id="A0A9P4HAP6"/>
<accession>A0A9P4HAP6</accession>
<organism evidence="1 2">
    <name type="scientific">Setomelanomma holmii</name>
    <dbReference type="NCBI Taxonomy" id="210430"/>
    <lineage>
        <taxon>Eukaryota</taxon>
        <taxon>Fungi</taxon>
        <taxon>Dikarya</taxon>
        <taxon>Ascomycota</taxon>
        <taxon>Pezizomycotina</taxon>
        <taxon>Dothideomycetes</taxon>
        <taxon>Pleosporomycetidae</taxon>
        <taxon>Pleosporales</taxon>
        <taxon>Pleosporineae</taxon>
        <taxon>Phaeosphaeriaceae</taxon>
        <taxon>Setomelanomma</taxon>
    </lineage>
</organism>